<dbReference type="EMBL" id="JAUESC010000004">
    <property type="protein sequence ID" value="KAK0595794.1"/>
    <property type="molecule type" value="Genomic_DNA"/>
</dbReference>
<evidence type="ECO:0000313" key="1">
    <source>
        <dbReference type="EMBL" id="KAK0595794.1"/>
    </source>
</evidence>
<keyword evidence="2" id="KW-1185">Reference proteome</keyword>
<proteinExistence type="predicted"/>
<dbReference type="Proteomes" id="UP001168877">
    <property type="component" value="Unassembled WGS sequence"/>
</dbReference>
<name>A0AA39VRF6_ACESA</name>
<evidence type="ECO:0000313" key="2">
    <source>
        <dbReference type="Proteomes" id="UP001168877"/>
    </source>
</evidence>
<dbReference type="AlphaFoldDB" id="A0AA39VRF6"/>
<gene>
    <name evidence="1" type="ORF">LWI29_010017</name>
</gene>
<reference evidence="1" key="1">
    <citation type="journal article" date="2022" name="Plant J.">
        <title>Strategies of tolerance reflected in two North American maple genomes.</title>
        <authorList>
            <person name="McEvoy S.L."/>
            <person name="Sezen U.U."/>
            <person name="Trouern-Trend A."/>
            <person name="McMahon S.M."/>
            <person name="Schaberg P.G."/>
            <person name="Yang J."/>
            <person name="Wegrzyn J.L."/>
            <person name="Swenson N.G."/>
        </authorList>
    </citation>
    <scope>NUCLEOTIDE SEQUENCE</scope>
    <source>
        <strain evidence="1">NS2018</strain>
    </source>
</reference>
<protein>
    <submittedName>
        <fullName evidence="1">Uncharacterized protein</fullName>
    </submittedName>
</protein>
<comment type="caution">
    <text evidence="1">The sequence shown here is derived from an EMBL/GenBank/DDBJ whole genome shotgun (WGS) entry which is preliminary data.</text>
</comment>
<sequence length="67" mass="7477">MQLKIIFWLFLQHTAHYRLSVNKPENSSSFLHFSDSTLQRLKSVDSLKSVCEMITSSGSGFAAIANG</sequence>
<organism evidence="1 2">
    <name type="scientific">Acer saccharum</name>
    <name type="common">Sugar maple</name>
    <dbReference type="NCBI Taxonomy" id="4024"/>
    <lineage>
        <taxon>Eukaryota</taxon>
        <taxon>Viridiplantae</taxon>
        <taxon>Streptophyta</taxon>
        <taxon>Embryophyta</taxon>
        <taxon>Tracheophyta</taxon>
        <taxon>Spermatophyta</taxon>
        <taxon>Magnoliopsida</taxon>
        <taxon>eudicotyledons</taxon>
        <taxon>Gunneridae</taxon>
        <taxon>Pentapetalae</taxon>
        <taxon>rosids</taxon>
        <taxon>malvids</taxon>
        <taxon>Sapindales</taxon>
        <taxon>Sapindaceae</taxon>
        <taxon>Hippocastanoideae</taxon>
        <taxon>Acereae</taxon>
        <taxon>Acer</taxon>
    </lineage>
</organism>
<reference evidence="1" key="2">
    <citation type="submission" date="2023-06" db="EMBL/GenBank/DDBJ databases">
        <authorList>
            <person name="Swenson N.G."/>
            <person name="Wegrzyn J.L."/>
            <person name="Mcevoy S.L."/>
        </authorList>
    </citation>
    <scope>NUCLEOTIDE SEQUENCE</scope>
    <source>
        <strain evidence="1">NS2018</strain>
        <tissue evidence="1">Leaf</tissue>
    </source>
</reference>
<accession>A0AA39VRF6</accession>